<dbReference type="InterPro" id="IPR005140">
    <property type="entry name" value="eRF1_Pelota-like_N"/>
</dbReference>
<dbReference type="SUPFAM" id="SSF55481">
    <property type="entry name" value="N-terminal domain of eukaryotic peptide chain release factor subunit 1, ERF1"/>
    <property type="match status" value="1"/>
</dbReference>
<evidence type="ECO:0000256" key="1">
    <source>
        <dbReference type="ARBA" id="ARBA00004496"/>
    </source>
</evidence>
<dbReference type="Gene3D" id="3.30.960.10">
    <property type="entry name" value="eRF1 domain 1"/>
    <property type="match status" value="1"/>
</dbReference>
<dbReference type="Pfam" id="PF03464">
    <property type="entry name" value="eRF1_2"/>
    <property type="match status" value="1"/>
</dbReference>
<reference evidence="7" key="1">
    <citation type="submission" date="2017-01" db="EMBL/GenBank/DDBJ databases">
        <authorList>
            <person name="Varghese N."/>
            <person name="Submissions S."/>
        </authorList>
    </citation>
    <scope>NUCLEOTIDE SEQUENCE [LARGE SCALE GENOMIC DNA]</scope>
    <source>
        <strain evidence="7">CGMCC 1.7737</strain>
    </source>
</reference>
<dbReference type="Pfam" id="PF03465">
    <property type="entry name" value="eRF1_3"/>
    <property type="match status" value="1"/>
</dbReference>
<dbReference type="GO" id="GO:0005737">
    <property type="term" value="C:cytoplasm"/>
    <property type="evidence" value="ECO:0007669"/>
    <property type="project" value="UniProtKB-SubCell"/>
</dbReference>
<dbReference type="InterPro" id="IPR004403">
    <property type="entry name" value="Peptide_chain-rel_eRF1/aRF1"/>
</dbReference>
<dbReference type="SMART" id="SM01194">
    <property type="entry name" value="eRF1_1"/>
    <property type="match status" value="1"/>
</dbReference>
<feature type="domain" description="eRF1/Pelota-like N-terminal" evidence="5">
    <location>
        <begin position="1"/>
        <end position="127"/>
    </location>
</feature>
<dbReference type="InterPro" id="IPR029064">
    <property type="entry name" value="Ribosomal_eL30-like_sf"/>
</dbReference>
<dbReference type="GO" id="GO:0003747">
    <property type="term" value="F:translation release factor activity"/>
    <property type="evidence" value="ECO:0007669"/>
    <property type="project" value="InterPro"/>
</dbReference>
<evidence type="ECO:0000313" key="6">
    <source>
        <dbReference type="EMBL" id="SIR63743.1"/>
    </source>
</evidence>
<comment type="similarity">
    <text evidence="2">Belongs to the eukaryotic release factor 1 family.</text>
</comment>
<gene>
    <name evidence="6" type="ORF">SAMN05421858_3048</name>
</gene>
<proteinExistence type="inferred from homology"/>
<dbReference type="InterPro" id="IPR024049">
    <property type="entry name" value="eRF1_1_sf"/>
</dbReference>
<dbReference type="PANTHER" id="PTHR10113">
    <property type="entry name" value="PEPTIDE CHAIN RELEASE FACTOR SUBUNIT 1"/>
    <property type="match status" value="1"/>
</dbReference>
<evidence type="ECO:0000313" key="7">
    <source>
        <dbReference type="Proteomes" id="UP000186914"/>
    </source>
</evidence>
<name>A0A1N7CJN6_9EURY</name>
<dbReference type="SUPFAM" id="SSF55315">
    <property type="entry name" value="L30e-like"/>
    <property type="match status" value="1"/>
</dbReference>
<evidence type="ECO:0000259" key="5">
    <source>
        <dbReference type="SMART" id="SM01194"/>
    </source>
</evidence>
<keyword evidence="3" id="KW-0963">Cytoplasm</keyword>
<sequence>MSQPYDLREQIEHFESLTGDGTELVTVTIPNSKSLGSIRERIAQEYASAENIKSDQTRDHVQQALKRVQRMLRRYEKTPENGLVVYVGVVEGELISTIFDDLPTPVAESTYRCDDHFDLTPLIESVTPNETFGLIVIERGGAAIGRLIGERIIPIRTFESQVMGKSRAGGQSAQRFERDRERQVHEFFQQVGDIATDAFTGDEGTVTGLVVGGTLGTAKRFVSDNYLDHRLRNRLLGTYSVEYATVQGLDQLVKKADEQLLDTEQREGRKRLDEFYSRLRDDDLVAYGAEEVERAIKFGAVESVLIASTVPRSQREKLETAVKQQGGDGYVIASDTERGSQFVAAFSGVGHYYGFR</sequence>
<dbReference type="SUPFAM" id="SSF53137">
    <property type="entry name" value="Translational machinery components"/>
    <property type="match status" value="1"/>
</dbReference>
<dbReference type="InterPro" id="IPR005142">
    <property type="entry name" value="eRF1_3"/>
</dbReference>
<dbReference type="Pfam" id="PF03463">
    <property type="entry name" value="eRF1_1"/>
    <property type="match status" value="1"/>
</dbReference>
<evidence type="ECO:0000256" key="2">
    <source>
        <dbReference type="ARBA" id="ARBA00005326"/>
    </source>
</evidence>
<dbReference type="EMBL" id="FTNO01000003">
    <property type="protein sequence ID" value="SIR63743.1"/>
    <property type="molecule type" value="Genomic_DNA"/>
</dbReference>
<dbReference type="InterPro" id="IPR042226">
    <property type="entry name" value="eFR1_2_sf"/>
</dbReference>
<comment type="subcellular location">
    <subcellularLocation>
        <location evidence="1">Cytoplasm</location>
    </subcellularLocation>
</comment>
<dbReference type="InterPro" id="IPR005141">
    <property type="entry name" value="eRF1_2"/>
</dbReference>
<dbReference type="Gene3D" id="3.30.1330.30">
    <property type="match status" value="1"/>
</dbReference>
<keyword evidence="4" id="KW-0648">Protein biosynthesis</keyword>
<dbReference type="AlphaFoldDB" id="A0A1N7CJN6"/>
<dbReference type="Gene3D" id="3.30.420.60">
    <property type="entry name" value="eRF1 domain 2"/>
    <property type="match status" value="1"/>
</dbReference>
<dbReference type="Proteomes" id="UP000186914">
    <property type="component" value="Unassembled WGS sequence"/>
</dbReference>
<evidence type="ECO:0000256" key="3">
    <source>
        <dbReference type="ARBA" id="ARBA00022490"/>
    </source>
</evidence>
<dbReference type="RefSeq" id="WP_076431024.1">
    <property type="nucleotide sequence ID" value="NZ_FTNO01000003.1"/>
</dbReference>
<dbReference type="NCBIfam" id="TIGR03676">
    <property type="entry name" value="aRF1_eRF1"/>
    <property type="match status" value="1"/>
</dbReference>
<organism evidence="6 7">
    <name type="scientific">Haladaptatus litoreus</name>
    <dbReference type="NCBI Taxonomy" id="553468"/>
    <lineage>
        <taxon>Archaea</taxon>
        <taxon>Methanobacteriati</taxon>
        <taxon>Methanobacteriota</taxon>
        <taxon>Stenosarchaea group</taxon>
        <taxon>Halobacteria</taxon>
        <taxon>Halobacteriales</taxon>
        <taxon>Haladaptataceae</taxon>
        <taxon>Haladaptatus</taxon>
    </lineage>
</organism>
<evidence type="ECO:0000256" key="4">
    <source>
        <dbReference type="ARBA" id="ARBA00022917"/>
    </source>
</evidence>
<keyword evidence="7" id="KW-1185">Reference proteome</keyword>
<accession>A0A1N7CJN6</accession>
<protein>
    <submittedName>
        <fullName evidence="6">Peptide chain release factor subunit 1</fullName>
    </submittedName>
</protein>